<evidence type="ECO:0000313" key="2">
    <source>
        <dbReference type="Proteomes" id="UP000765509"/>
    </source>
</evidence>
<reference evidence="1" key="1">
    <citation type="submission" date="2021-03" db="EMBL/GenBank/DDBJ databases">
        <title>Draft genome sequence of rust myrtle Austropuccinia psidii MF-1, a brazilian biotype.</title>
        <authorList>
            <person name="Quecine M.C."/>
            <person name="Pachon D.M.R."/>
            <person name="Bonatelli M.L."/>
            <person name="Correr F.H."/>
            <person name="Franceschini L.M."/>
            <person name="Leite T.F."/>
            <person name="Margarido G.R.A."/>
            <person name="Almeida C.A."/>
            <person name="Ferrarezi J.A."/>
            <person name="Labate C.A."/>
        </authorList>
    </citation>
    <scope>NUCLEOTIDE SEQUENCE</scope>
    <source>
        <strain evidence="1">MF-1</strain>
    </source>
</reference>
<protein>
    <submittedName>
        <fullName evidence="1">Uncharacterized protein</fullName>
    </submittedName>
</protein>
<name>A0A9Q3BJ99_9BASI</name>
<sequence length="123" mass="14188">MKEDLIEIFFQNKEAFASDNEPLGYIEGHEVNIMLNVGRPYPPLLRRPAYTDSPRARKELETHINELKKLGVCRKVGYNEEIEVTTPVVTAWHNNKSGWLVILENLIPIISQKGIQFPESMRL</sequence>
<keyword evidence="2" id="KW-1185">Reference proteome</keyword>
<dbReference type="Proteomes" id="UP000765509">
    <property type="component" value="Unassembled WGS sequence"/>
</dbReference>
<dbReference type="AlphaFoldDB" id="A0A9Q3BJ99"/>
<organism evidence="1 2">
    <name type="scientific">Austropuccinia psidii MF-1</name>
    <dbReference type="NCBI Taxonomy" id="1389203"/>
    <lineage>
        <taxon>Eukaryota</taxon>
        <taxon>Fungi</taxon>
        <taxon>Dikarya</taxon>
        <taxon>Basidiomycota</taxon>
        <taxon>Pucciniomycotina</taxon>
        <taxon>Pucciniomycetes</taxon>
        <taxon>Pucciniales</taxon>
        <taxon>Sphaerophragmiaceae</taxon>
        <taxon>Austropuccinia</taxon>
    </lineage>
</organism>
<evidence type="ECO:0000313" key="1">
    <source>
        <dbReference type="EMBL" id="MBW0466248.1"/>
    </source>
</evidence>
<comment type="caution">
    <text evidence="1">The sequence shown here is derived from an EMBL/GenBank/DDBJ whole genome shotgun (WGS) entry which is preliminary data.</text>
</comment>
<proteinExistence type="predicted"/>
<dbReference type="OrthoDB" id="10678662at2759"/>
<gene>
    <name evidence="1" type="ORF">O181_005963</name>
</gene>
<dbReference type="EMBL" id="AVOT02001252">
    <property type="protein sequence ID" value="MBW0466248.1"/>
    <property type="molecule type" value="Genomic_DNA"/>
</dbReference>
<accession>A0A9Q3BJ99</accession>